<dbReference type="InterPro" id="IPR013106">
    <property type="entry name" value="Ig_V-set"/>
</dbReference>
<sequence>FSVFFSQQCTQWEYLVSSSWNSNSELFYLSVFFCSLSVPPPEVVNATDADESVLLPFTTTADLPQHVTVEWTLTEPTERKVHVYKMEWKRIHPKYKFIKEITRHQGNEKDLSLNLEDLHLTDSGIYTCTAYNKDGDILLRQSVIFGVRGECISCLSTP</sequence>
<dbReference type="InterPro" id="IPR013783">
    <property type="entry name" value="Ig-like_fold"/>
</dbReference>
<accession>A0A3B4GXW5</accession>
<dbReference type="PROSITE" id="PS50835">
    <property type="entry name" value="IG_LIKE"/>
    <property type="match status" value="1"/>
</dbReference>
<dbReference type="Ensembl" id="ENSPNYT00000026748.1">
    <property type="protein sequence ID" value="ENSPNYP00000026111.1"/>
    <property type="gene ID" value="ENSPNYG00000019693.1"/>
</dbReference>
<dbReference type="Gene3D" id="2.60.40.10">
    <property type="entry name" value="Immunoglobulins"/>
    <property type="match status" value="1"/>
</dbReference>
<reference evidence="2" key="1">
    <citation type="submission" date="2023-09" db="UniProtKB">
        <authorList>
            <consortium name="Ensembl"/>
        </authorList>
    </citation>
    <scope>IDENTIFICATION</scope>
</reference>
<evidence type="ECO:0000313" key="2">
    <source>
        <dbReference type="Ensembl" id="ENSPNYP00000026111.1"/>
    </source>
</evidence>
<dbReference type="SUPFAM" id="SSF48726">
    <property type="entry name" value="Immunoglobulin"/>
    <property type="match status" value="1"/>
</dbReference>
<protein>
    <recommendedName>
        <fullName evidence="1">Ig-like domain-containing protein</fullName>
    </recommendedName>
</protein>
<dbReference type="STRING" id="303518.ENSPNYP00000026111"/>
<dbReference type="InterPro" id="IPR007110">
    <property type="entry name" value="Ig-like_dom"/>
</dbReference>
<dbReference type="InterPro" id="IPR036179">
    <property type="entry name" value="Ig-like_dom_sf"/>
</dbReference>
<evidence type="ECO:0000259" key="1">
    <source>
        <dbReference type="PROSITE" id="PS50835"/>
    </source>
</evidence>
<dbReference type="AlphaFoldDB" id="A0A3B4GXW5"/>
<dbReference type="Pfam" id="PF07686">
    <property type="entry name" value="V-set"/>
    <property type="match status" value="1"/>
</dbReference>
<proteinExistence type="predicted"/>
<organism evidence="2">
    <name type="scientific">Pundamilia nyererei</name>
    <dbReference type="NCBI Taxonomy" id="303518"/>
    <lineage>
        <taxon>Eukaryota</taxon>
        <taxon>Metazoa</taxon>
        <taxon>Chordata</taxon>
        <taxon>Craniata</taxon>
        <taxon>Vertebrata</taxon>
        <taxon>Euteleostomi</taxon>
        <taxon>Actinopterygii</taxon>
        <taxon>Neopterygii</taxon>
        <taxon>Teleostei</taxon>
        <taxon>Neoteleostei</taxon>
        <taxon>Acanthomorphata</taxon>
        <taxon>Ovalentaria</taxon>
        <taxon>Cichlomorphae</taxon>
        <taxon>Cichliformes</taxon>
        <taxon>Cichlidae</taxon>
        <taxon>African cichlids</taxon>
        <taxon>Pseudocrenilabrinae</taxon>
        <taxon>Haplochromini</taxon>
        <taxon>Pundamilia</taxon>
    </lineage>
</organism>
<dbReference type="GeneTree" id="ENSGT00940000168410"/>
<name>A0A3B4GXW5_9CICH</name>
<feature type="domain" description="Ig-like" evidence="1">
    <location>
        <begin position="40"/>
        <end position="144"/>
    </location>
</feature>